<organism evidence="1 2">
    <name type="scientific">Avena sativa</name>
    <name type="common">Oat</name>
    <dbReference type="NCBI Taxonomy" id="4498"/>
    <lineage>
        <taxon>Eukaryota</taxon>
        <taxon>Viridiplantae</taxon>
        <taxon>Streptophyta</taxon>
        <taxon>Embryophyta</taxon>
        <taxon>Tracheophyta</taxon>
        <taxon>Spermatophyta</taxon>
        <taxon>Magnoliopsida</taxon>
        <taxon>Liliopsida</taxon>
        <taxon>Poales</taxon>
        <taxon>Poaceae</taxon>
        <taxon>BOP clade</taxon>
        <taxon>Pooideae</taxon>
        <taxon>Poodae</taxon>
        <taxon>Poeae</taxon>
        <taxon>Poeae Chloroplast Group 1 (Aveneae type)</taxon>
        <taxon>Aveninae</taxon>
        <taxon>Avena</taxon>
    </lineage>
</organism>
<dbReference type="EnsemblPlants" id="AVESA.00010b.r2.4AG0614550.1">
    <property type="protein sequence ID" value="AVESA.00010b.r2.4AG0614550.1.CDS.1"/>
    <property type="gene ID" value="AVESA.00010b.r2.4AG0614550"/>
</dbReference>
<proteinExistence type="predicted"/>
<protein>
    <submittedName>
        <fullName evidence="1">Uncharacterized protein</fullName>
    </submittedName>
</protein>
<reference evidence="1" key="1">
    <citation type="submission" date="2021-05" db="EMBL/GenBank/DDBJ databases">
        <authorList>
            <person name="Scholz U."/>
            <person name="Mascher M."/>
            <person name="Fiebig A."/>
        </authorList>
    </citation>
    <scope>NUCLEOTIDE SEQUENCE [LARGE SCALE GENOMIC DNA]</scope>
</reference>
<accession>A0ACD5WCR0</accession>
<name>A0ACD5WCR0_AVESA</name>
<keyword evidence="2" id="KW-1185">Reference proteome</keyword>
<evidence type="ECO:0000313" key="2">
    <source>
        <dbReference type="Proteomes" id="UP001732700"/>
    </source>
</evidence>
<dbReference type="Proteomes" id="UP001732700">
    <property type="component" value="Chromosome 4A"/>
</dbReference>
<evidence type="ECO:0000313" key="1">
    <source>
        <dbReference type="EnsemblPlants" id="AVESA.00010b.r2.4AG0614550.1.CDS.1"/>
    </source>
</evidence>
<sequence length="215" mass="23305">MPPPPTQQQQQHTTPGRSRARRVAHRTRDGCVAVFANTLCSVLLAVLLVAGVALFVVWLGLRPHRPRFTLASLAISGPVPGGQVAFNVSDRNPNRHVGIYYEGATRASLLYYDALVASGPAFAGAWYQPNMTTTSIAGVLDVVGPRTADASWPAFSAALRSGRLPLRLQLTTAIRFRVNVFHSGRQRMHVNCDLFVGADGNLLPESVGVPCDRYF</sequence>
<reference evidence="1" key="2">
    <citation type="submission" date="2025-09" db="UniProtKB">
        <authorList>
            <consortium name="EnsemblPlants"/>
        </authorList>
    </citation>
    <scope>IDENTIFICATION</scope>
</reference>